<evidence type="ECO:0000313" key="3">
    <source>
        <dbReference type="Proteomes" id="UP001203297"/>
    </source>
</evidence>
<accession>A0AAD4MBC1</accession>
<gene>
    <name evidence="2" type="ORF">B0F90DRAFT_1686735</name>
</gene>
<reference evidence="2" key="1">
    <citation type="journal article" date="2022" name="New Phytol.">
        <title>Evolutionary transition to the ectomycorrhizal habit in the genomes of a hyperdiverse lineage of mushroom-forming fungi.</title>
        <authorList>
            <person name="Looney B."/>
            <person name="Miyauchi S."/>
            <person name="Morin E."/>
            <person name="Drula E."/>
            <person name="Courty P.E."/>
            <person name="Kohler A."/>
            <person name="Kuo A."/>
            <person name="LaButti K."/>
            <person name="Pangilinan J."/>
            <person name="Lipzen A."/>
            <person name="Riley R."/>
            <person name="Andreopoulos W."/>
            <person name="He G."/>
            <person name="Johnson J."/>
            <person name="Nolan M."/>
            <person name="Tritt A."/>
            <person name="Barry K.W."/>
            <person name="Grigoriev I.V."/>
            <person name="Nagy L.G."/>
            <person name="Hibbett D."/>
            <person name="Henrissat B."/>
            <person name="Matheny P.B."/>
            <person name="Labbe J."/>
            <person name="Martin F.M."/>
        </authorList>
    </citation>
    <scope>NUCLEOTIDE SEQUENCE</scope>
    <source>
        <strain evidence="2">BPL690</strain>
    </source>
</reference>
<sequence length="581" mass="65943">MPTSELTDALNPFIGQQQEQEQGQEQRQPHYSDQQHQHPYNTQTQISYTPPHQSSSFTPHRSELEYAISEPPPPPRPKVDAVHVVQELLKAFTATREAQENENKRRATWEHELETKYHQRQAETETRLAEMKREIAYLKVCVASLLHQQPEGTAQATGSRYLLGEPSSPSVAVLPGSSLEKSPSFVSRGRAVSEQLLQNHGMLIDPPSPLASPALSNSRKRPTSPFDCRESDSIDSGSESPRSSTGQRLQRRINNHDKRCYTIQTAMRRHIYRVMGVGPEDELPPSHHEGLPLSDHEPVRFVWEKTIKQSKHNALMKERILADLKASRRVYKHVPEADFTSKTVSSAFDQAFSTFRQKYKAQIDPTVLLTAKTREDLKATKSRRLHRKKLKREQRVSMRERTPAFAHATFDGAMELDCMSSEESDENSKQAVAKDKAIIVRGIPWRSNRLLKFYTVLDEDDRLNKSMKPKRGLGRRDRNEGPPKDGLAIPPKGVASWMISRRWLRNVQIAHPEVLQAMQELVYDPPGFDWTKFDAMGYETDDEHLTVDSALEHGAQFASHSPAFPNSTTSYALVDALAPTS</sequence>
<organism evidence="2 3">
    <name type="scientific">Multifurca ochricompacta</name>
    <dbReference type="NCBI Taxonomy" id="376703"/>
    <lineage>
        <taxon>Eukaryota</taxon>
        <taxon>Fungi</taxon>
        <taxon>Dikarya</taxon>
        <taxon>Basidiomycota</taxon>
        <taxon>Agaricomycotina</taxon>
        <taxon>Agaricomycetes</taxon>
        <taxon>Russulales</taxon>
        <taxon>Russulaceae</taxon>
        <taxon>Multifurca</taxon>
    </lineage>
</organism>
<feature type="region of interest" description="Disordered" evidence="1">
    <location>
        <begin position="167"/>
        <end position="186"/>
    </location>
</feature>
<feature type="compositionally biased region" description="Basic and acidic residues" evidence="1">
    <location>
        <begin position="27"/>
        <end position="36"/>
    </location>
</feature>
<evidence type="ECO:0000256" key="1">
    <source>
        <dbReference type="SAM" id="MobiDB-lite"/>
    </source>
</evidence>
<dbReference type="AlphaFoldDB" id="A0AAD4MBC1"/>
<evidence type="ECO:0000313" key="2">
    <source>
        <dbReference type="EMBL" id="KAI0307266.1"/>
    </source>
</evidence>
<feature type="compositionally biased region" description="Low complexity" evidence="1">
    <location>
        <begin position="15"/>
        <end position="26"/>
    </location>
</feature>
<name>A0AAD4MBC1_9AGAM</name>
<feature type="region of interest" description="Disordered" evidence="1">
    <location>
        <begin position="1"/>
        <end position="60"/>
    </location>
</feature>
<protein>
    <submittedName>
        <fullName evidence="2">Uncharacterized protein</fullName>
    </submittedName>
</protein>
<dbReference type="EMBL" id="WTXG01000002">
    <property type="protein sequence ID" value="KAI0307266.1"/>
    <property type="molecule type" value="Genomic_DNA"/>
</dbReference>
<feature type="compositionally biased region" description="Polar residues" evidence="1">
    <location>
        <begin position="234"/>
        <end position="248"/>
    </location>
</feature>
<dbReference type="Proteomes" id="UP001203297">
    <property type="component" value="Unassembled WGS sequence"/>
</dbReference>
<feature type="region of interest" description="Disordered" evidence="1">
    <location>
        <begin position="201"/>
        <end position="257"/>
    </location>
</feature>
<feature type="region of interest" description="Disordered" evidence="1">
    <location>
        <begin position="465"/>
        <end position="489"/>
    </location>
</feature>
<feature type="compositionally biased region" description="Basic and acidic residues" evidence="1">
    <location>
        <begin position="474"/>
        <end position="483"/>
    </location>
</feature>
<proteinExistence type="predicted"/>
<comment type="caution">
    <text evidence="2">The sequence shown here is derived from an EMBL/GenBank/DDBJ whole genome shotgun (WGS) entry which is preliminary data.</text>
</comment>
<feature type="compositionally biased region" description="Polar residues" evidence="1">
    <location>
        <begin position="37"/>
        <end position="59"/>
    </location>
</feature>
<keyword evidence="3" id="KW-1185">Reference proteome</keyword>